<reference evidence="1" key="1">
    <citation type="submission" date="2024-09" db="EMBL/GenBank/DDBJ databases">
        <title>Black Yeasts Isolated from many extreme environments.</title>
        <authorList>
            <person name="Coleine C."/>
            <person name="Stajich J.E."/>
            <person name="Selbmann L."/>
        </authorList>
    </citation>
    <scope>NUCLEOTIDE SEQUENCE</scope>
    <source>
        <strain evidence="1">CCFEE 5737</strain>
    </source>
</reference>
<accession>A0ACC3DMB0</accession>
<feature type="non-terminal residue" evidence="1">
    <location>
        <position position="1"/>
    </location>
</feature>
<sequence length="307" mass="34001">ETGLLIEGEWWDLYCSRRAVHAEMGQELETSSTDTMGRLLWELYRASRRVHAGSHGSVALLNEMRLNFKEFWSMTHSDDSFEPLCAGPRCAPEELGGAPTGPELLRWAIATFGWKPKFNWNSFTRGPLDPATAQQMMIAATLLEELGQDVVDDAPPSPRFEEILVHNVAVLESIEPRQRQQEEAAWKAELEWEKDVERAAARAAARARKVRQPVERRVTRSMAREEGMANRRMTRSIAAEQRAQQATASKVAEGRVSKSKATKGKATKGKATKGKATKGKAAKTKGKAASKTRGKGTSQTKGKGAKR</sequence>
<evidence type="ECO:0000313" key="2">
    <source>
        <dbReference type="Proteomes" id="UP001186974"/>
    </source>
</evidence>
<name>A0ACC3DMB0_9PEZI</name>
<dbReference type="EMBL" id="JAWDJW010002653">
    <property type="protein sequence ID" value="KAK3077631.1"/>
    <property type="molecule type" value="Genomic_DNA"/>
</dbReference>
<protein>
    <submittedName>
        <fullName evidence="1">Uncharacterized protein</fullName>
    </submittedName>
</protein>
<dbReference type="Proteomes" id="UP001186974">
    <property type="component" value="Unassembled WGS sequence"/>
</dbReference>
<comment type="caution">
    <text evidence="1">The sequence shown here is derived from an EMBL/GenBank/DDBJ whole genome shotgun (WGS) entry which is preliminary data.</text>
</comment>
<organism evidence="1 2">
    <name type="scientific">Coniosporium uncinatum</name>
    <dbReference type="NCBI Taxonomy" id="93489"/>
    <lineage>
        <taxon>Eukaryota</taxon>
        <taxon>Fungi</taxon>
        <taxon>Dikarya</taxon>
        <taxon>Ascomycota</taxon>
        <taxon>Pezizomycotina</taxon>
        <taxon>Dothideomycetes</taxon>
        <taxon>Dothideomycetes incertae sedis</taxon>
        <taxon>Coniosporium</taxon>
    </lineage>
</organism>
<evidence type="ECO:0000313" key="1">
    <source>
        <dbReference type="EMBL" id="KAK3077631.1"/>
    </source>
</evidence>
<keyword evidence="2" id="KW-1185">Reference proteome</keyword>
<gene>
    <name evidence="1" type="ORF">LTS18_009717</name>
</gene>
<proteinExistence type="predicted"/>